<dbReference type="Pfam" id="PF01385">
    <property type="entry name" value="OrfB_IS605"/>
    <property type="match status" value="1"/>
</dbReference>
<dbReference type="AlphaFoldDB" id="A0A2R6B851"/>
<dbReference type="Proteomes" id="UP000241284">
    <property type="component" value="Unassembled WGS sequence"/>
</dbReference>
<evidence type="ECO:0000313" key="3">
    <source>
        <dbReference type="Proteomes" id="UP000241284"/>
    </source>
</evidence>
<gene>
    <name evidence="2" type="ORF">B9Q06_08380</name>
</gene>
<reference evidence="2 3" key="1">
    <citation type="submission" date="2017-04" db="EMBL/GenBank/DDBJ databases">
        <title>Novel microbial lineages endemic to geothermal iron-oxide mats fill important gaps in the evolutionary history of Archaea.</title>
        <authorList>
            <person name="Jay Z.J."/>
            <person name="Beam J.P."/>
            <person name="Dlakic M."/>
            <person name="Rusch D.B."/>
            <person name="Kozubal M.A."/>
            <person name="Inskeep W.P."/>
        </authorList>
    </citation>
    <scope>NUCLEOTIDE SEQUENCE [LARGE SCALE GENOMIC DNA]</scope>
    <source>
        <strain evidence="2">ECH_B_2</strain>
    </source>
</reference>
<dbReference type="InterPro" id="IPR001959">
    <property type="entry name" value="Transposase"/>
</dbReference>
<protein>
    <recommendedName>
        <fullName evidence="1">Probable transposase IS891/IS1136/IS1341 domain-containing protein</fullName>
    </recommendedName>
</protein>
<comment type="caution">
    <text evidence="2">The sequence shown here is derived from an EMBL/GenBank/DDBJ whole genome shotgun (WGS) entry which is preliminary data.</text>
</comment>
<accession>A0A2R6B851</accession>
<proteinExistence type="predicted"/>
<evidence type="ECO:0000259" key="1">
    <source>
        <dbReference type="Pfam" id="PF01385"/>
    </source>
</evidence>
<name>A0A2R6B851_9ARCH</name>
<dbReference type="EMBL" id="NEXH01000020">
    <property type="protein sequence ID" value="PSN94668.1"/>
    <property type="molecule type" value="Genomic_DNA"/>
</dbReference>
<sequence length="170" mass="19751">MSRNEFRQLALDLRRRNPEFEALHSQVAERFYEAWQRFLGGLANKPREKKPYRFLSLVYPQGGWRLSDVREVGLGKNKKRKARLYLSRIGFFTLILHRVFPENQVCQVCVKLNPSGRIHVIFLVEEPESQEEQSEEPGKAVGVDLGITRLATLSDGRFLENPKPLERSLD</sequence>
<organism evidence="2 3">
    <name type="scientific">Candidatus Marsarchaeota G2 archaeon ECH_B_2</name>
    <dbReference type="NCBI Taxonomy" id="1978160"/>
    <lineage>
        <taxon>Archaea</taxon>
        <taxon>Candidatus Marsarchaeota</taxon>
        <taxon>Candidatus Marsarchaeota group 2</taxon>
    </lineage>
</organism>
<feature type="domain" description="Probable transposase IS891/IS1136/IS1341" evidence="1">
    <location>
        <begin position="125"/>
        <end position="167"/>
    </location>
</feature>
<evidence type="ECO:0000313" key="2">
    <source>
        <dbReference type="EMBL" id="PSN94668.1"/>
    </source>
</evidence>